<evidence type="ECO:0000313" key="2">
    <source>
        <dbReference type="EMBL" id="MPL75704.1"/>
    </source>
</evidence>
<dbReference type="EMBL" id="VSSQ01000090">
    <property type="protein sequence ID" value="MPL75704.1"/>
    <property type="molecule type" value="Genomic_DNA"/>
</dbReference>
<feature type="domain" description="DUF6891" evidence="1">
    <location>
        <begin position="3"/>
        <end position="186"/>
    </location>
</feature>
<dbReference type="Pfam" id="PF21831">
    <property type="entry name" value="DUF6891"/>
    <property type="match status" value="1"/>
</dbReference>
<comment type="caution">
    <text evidence="2">The sequence shown here is derived from an EMBL/GenBank/DDBJ whole genome shotgun (WGS) entry which is preliminary data.</text>
</comment>
<reference evidence="2" key="1">
    <citation type="submission" date="2019-08" db="EMBL/GenBank/DDBJ databases">
        <authorList>
            <person name="Kucharzyk K."/>
            <person name="Murdoch R.W."/>
            <person name="Higgins S."/>
            <person name="Loffler F."/>
        </authorList>
    </citation>
    <scope>NUCLEOTIDE SEQUENCE</scope>
</reference>
<proteinExistence type="predicted"/>
<dbReference type="AlphaFoldDB" id="A0A644UA07"/>
<dbReference type="InterPro" id="IPR054186">
    <property type="entry name" value="DUF6891"/>
</dbReference>
<name>A0A644UA07_9ZZZZ</name>
<protein>
    <recommendedName>
        <fullName evidence="1">DUF6891 domain-containing protein</fullName>
    </recommendedName>
</protein>
<evidence type="ECO:0000259" key="1">
    <source>
        <dbReference type="Pfam" id="PF21831"/>
    </source>
</evidence>
<gene>
    <name evidence="2" type="ORF">SDC9_21532</name>
</gene>
<accession>A0A644UA07</accession>
<organism evidence="2">
    <name type="scientific">bioreactor metagenome</name>
    <dbReference type="NCBI Taxonomy" id="1076179"/>
    <lineage>
        <taxon>unclassified sequences</taxon>
        <taxon>metagenomes</taxon>
        <taxon>ecological metagenomes</taxon>
    </lineage>
</organism>
<sequence>MNKELIEEINYEILTLIDSGFYLPDEILEIIEEQFIDEDISLDIINNIIIDKYDEKIAKESDWEKPTDFDALSKCFHLINKENIIAIHNAGFTIDEGVHDAFEVFHHLQTKNMDPIGFCFYNFQDIEIAINYNLLNIAFGDFSNNKERSLAIGKKIAKIFKDNGFSIKWDENINTRIEINPFYWKKAFDDNFYEMEGAFKSYLDNNK</sequence>